<reference evidence="1" key="1">
    <citation type="submission" date="2021-11" db="EMBL/GenBank/DDBJ databases">
        <title>Streptomyces corallinus and Kineosporia corallina sp. nov., two new coral-derived marine actinobacteria.</title>
        <authorList>
            <person name="Buangrab K."/>
            <person name="Sutthacheep M."/>
            <person name="Yeemin T."/>
            <person name="Harunari E."/>
            <person name="Igarashi Y."/>
            <person name="Sripreechasak P."/>
            <person name="Kanchanasin P."/>
            <person name="Tanasupawat S."/>
            <person name="Phongsopitanun W."/>
        </authorList>
    </citation>
    <scope>NUCLEOTIDE SEQUENCE</scope>
    <source>
        <strain evidence="1">JCM 31032</strain>
    </source>
</reference>
<comment type="caution">
    <text evidence="1">The sequence shown here is derived from an EMBL/GenBank/DDBJ whole genome shotgun (WGS) entry which is preliminary data.</text>
</comment>
<gene>
    <name evidence="1" type="ORF">LR394_25410</name>
</gene>
<dbReference type="EMBL" id="JAJOMB010000015">
    <property type="protein sequence ID" value="MCD5314254.1"/>
    <property type="molecule type" value="Genomic_DNA"/>
</dbReference>
<organism evidence="1 2">
    <name type="scientific">Kineosporia babensis</name>
    <dbReference type="NCBI Taxonomy" id="499548"/>
    <lineage>
        <taxon>Bacteria</taxon>
        <taxon>Bacillati</taxon>
        <taxon>Actinomycetota</taxon>
        <taxon>Actinomycetes</taxon>
        <taxon>Kineosporiales</taxon>
        <taxon>Kineosporiaceae</taxon>
        <taxon>Kineosporia</taxon>
    </lineage>
</organism>
<protein>
    <submittedName>
        <fullName evidence="1">Uncharacterized protein</fullName>
    </submittedName>
</protein>
<name>A0A9X1NIL2_9ACTN</name>
<keyword evidence="2" id="KW-1185">Reference proteome</keyword>
<dbReference type="RefSeq" id="WP_231446607.1">
    <property type="nucleotide sequence ID" value="NZ_JAJOMB010000015.1"/>
</dbReference>
<sequence length="59" mass="6651">MPLVHNGQEYFLPENDHDTGLQVTPRPLRWKIAGGWTGRTLTALHGAPARIRTRMASAW</sequence>
<evidence type="ECO:0000313" key="2">
    <source>
        <dbReference type="Proteomes" id="UP001138997"/>
    </source>
</evidence>
<dbReference type="Proteomes" id="UP001138997">
    <property type="component" value="Unassembled WGS sequence"/>
</dbReference>
<accession>A0A9X1NIL2</accession>
<proteinExistence type="predicted"/>
<evidence type="ECO:0000313" key="1">
    <source>
        <dbReference type="EMBL" id="MCD5314254.1"/>
    </source>
</evidence>
<dbReference type="AlphaFoldDB" id="A0A9X1NIL2"/>